<evidence type="ECO:0000256" key="2">
    <source>
        <dbReference type="SAM" id="MobiDB-lite"/>
    </source>
</evidence>
<evidence type="ECO:0000313" key="4">
    <source>
        <dbReference type="EMBL" id="RWR96493.1"/>
    </source>
</evidence>
<keyword evidence="1" id="KW-0175">Coiled coil</keyword>
<reference evidence="4 5" key="1">
    <citation type="journal article" date="2019" name="Nat. Plants">
        <title>Stout camphor tree genome fills gaps in understanding of flowering plant genome evolution.</title>
        <authorList>
            <person name="Chaw S.M."/>
            <person name="Liu Y.C."/>
            <person name="Wu Y.W."/>
            <person name="Wang H.Y."/>
            <person name="Lin C.I."/>
            <person name="Wu C.S."/>
            <person name="Ke H.M."/>
            <person name="Chang L.Y."/>
            <person name="Hsu C.Y."/>
            <person name="Yang H.T."/>
            <person name="Sudianto E."/>
            <person name="Hsu M.H."/>
            <person name="Wu K.P."/>
            <person name="Wang L.N."/>
            <person name="Leebens-Mack J.H."/>
            <person name="Tsai I.J."/>
        </authorList>
    </citation>
    <scope>NUCLEOTIDE SEQUENCE [LARGE SCALE GENOMIC DNA]</scope>
    <source>
        <strain evidence="5">cv. Chaw 1501</strain>
        <tissue evidence="4">Young leaves</tissue>
    </source>
</reference>
<evidence type="ECO:0000259" key="3">
    <source>
        <dbReference type="Pfam" id="PF20408"/>
    </source>
</evidence>
<organism evidence="4 5">
    <name type="scientific">Cinnamomum micranthum f. kanehirae</name>
    <dbReference type="NCBI Taxonomy" id="337451"/>
    <lineage>
        <taxon>Eukaryota</taxon>
        <taxon>Viridiplantae</taxon>
        <taxon>Streptophyta</taxon>
        <taxon>Embryophyta</taxon>
        <taxon>Tracheophyta</taxon>
        <taxon>Spermatophyta</taxon>
        <taxon>Magnoliopsida</taxon>
        <taxon>Magnoliidae</taxon>
        <taxon>Laurales</taxon>
        <taxon>Lauraceae</taxon>
        <taxon>Cinnamomum</taxon>
    </lineage>
</organism>
<comment type="caution">
    <text evidence="4">The sequence shown here is derived from an EMBL/GenBank/DDBJ whole genome shotgun (WGS) entry which is preliminary data.</text>
</comment>
<dbReference type="InterPro" id="IPR026555">
    <property type="entry name" value="NSL3/Tex30"/>
</dbReference>
<feature type="domain" description="KANL3/Tex30 alpha/beta hydrolase-like" evidence="3">
    <location>
        <begin position="30"/>
        <end position="212"/>
    </location>
</feature>
<dbReference type="EMBL" id="QPKB01000012">
    <property type="protein sequence ID" value="RWR96493.1"/>
    <property type="molecule type" value="Genomic_DNA"/>
</dbReference>
<dbReference type="InterPro" id="IPR046879">
    <property type="entry name" value="KANL3/Tex30_Abhydrolase"/>
</dbReference>
<keyword evidence="5" id="KW-1185">Reference proteome</keyword>
<sequence>MASSSSSSPPPPSKRPRRSGSDSSPDVLRPLVVFAHGAGSPSTSDWMIRMAPENRRNISGGKQKAPPKAEKLVEFHSDIVRKAVAEYPGHPLILVGKSMGSRVSCIVAGEEDIHASAIVCLGYPLKGINGAVRDDILLQLSVPIMFVQGSKDGLCPLDRLSTVQKKMNCVNELHVIDGGDHSFKIGKKFLQSNGSSQAEAEEQALRAIAEFIFKSIQRELIERMSQQVQSLQSSAAGNGIFTQVMGEDRDGQVRTSGLEATTSDISAVEAWRMLEAERAKRIESEQSVVALEERMDRIETQIGQLMTLMQRFAESRGRRSNASEPVFCPTPKDAQCDD</sequence>
<evidence type="ECO:0000313" key="5">
    <source>
        <dbReference type="Proteomes" id="UP000283530"/>
    </source>
</evidence>
<feature type="region of interest" description="Disordered" evidence="2">
    <location>
        <begin position="1"/>
        <end position="27"/>
    </location>
</feature>
<dbReference type="Pfam" id="PF20408">
    <property type="entry name" value="Abhydrolase_11"/>
    <property type="match status" value="1"/>
</dbReference>
<accession>A0A443Q0C9</accession>
<dbReference type="AlphaFoldDB" id="A0A443Q0C9"/>
<protein>
    <submittedName>
        <fullName evidence="4">KAT8 regulatory NSL complex subunit 3</fullName>
    </submittedName>
</protein>
<gene>
    <name evidence="4" type="ORF">CKAN_02588300</name>
</gene>
<feature type="coiled-coil region" evidence="1">
    <location>
        <begin position="274"/>
        <end position="308"/>
    </location>
</feature>
<proteinExistence type="predicted"/>
<dbReference type="SUPFAM" id="SSF53474">
    <property type="entry name" value="alpha/beta-Hydrolases"/>
    <property type="match status" value="1"/>
</dbReference>
<feature type="region of interest" description="Disordered" evidence="2">
    <location>
        <begin position="314"/>
        <end position="338"/>
    </location>
</feature>
<dbReference type="FunFam" id="3.40.50.1820:FF:000207">
    <property type="entry name" value="Alpha/beta-Hydrolases superfamily protein"/>
    <property type="match status" value="1"/>
</dbReference>
<dbReference type="Proteomes" id="UP000283530">
    <property type="component" value="Unassembled WGS sequence"/>
</dbReference>
<name>A0A443Q0C9_9MAGN</name>
<dbReference type="InterPro" id="IPR029058">
    <property type="entry name" value="AB_hydrolase_fold"/>
</dbReference>
<dbReference type="Gene3D" id="3.40.50.1820">
    <property type="entry name" value="alpha/beta hydrolase"/>
    <property type="match status" value="1"/>
</dbReference>
<dbReference type="STRING" id="337451.A0A443Q0C9"/>
<evidence type="ECO:0000256" key="1">
    <source>
        <dbReference type="SAM" id="Coils"/>
    </source>
</evidence>
<dbReference type="PANTHER" id="PTHR13136:SF11">
    <property type="entry name" value="TESTIS-EXPRESSED PROTEIN 30"/>
    <property type="match status" value="1"/>
</dbReference>
<dbReference type="PANTHER" id="PTHR13136">
    <property type="entry name" value="TESTIS DEVELOPMENT PROTEIN PRTD"/>
    <property type="match status" value="1"/>
</dbReference>
<dbReference type="OrthoDB" id="6415022at2759"/>